<evidence type="ECO:0000313" key="2">
    <source>
        <dbReference type="EMBL" id="MBW3099165.1"/>
    </source>
</evidence>
<dbReference type="RefSeq" id="WP_219203488.1">
    <property type="nucleotide sequence ID" value="NZ_JAHWQX010000005.1"/>
</dbReference>
<dbReference type="Pfam" id="PF01546">
    <property type="entry name" value="Peptidase_M20"/>
    <property type="match status" value="1"/>
</dbReference>
<dbReference type="PIRSF" id="PIRSF005962">
    <property type="entry name" value="Pept_M20D_amidohydro"/>
    <property type="match status" value="1"/>
</dbReference>
<organism evidence="2 3">
    <name type="scientific">Pseudohoeflea coraliihabitans</name>
    <dbReference type="NCBI Taxonomy" id="2860393"/>
    <lineage>
        <taxon>Bacteria</taxon>
        <taxon>Pseudomonadati</taxon>
        <taxon>Pseudomonadota</taxon>
        <taxon>Alphaproteobacteria</taxon>
        <taxon>Hyphomicrobiales</taxon>
        <taxon>Rhizobiaceae</taxon>
        <taxon>Pseudohoeflea</taxon>
    </lineage>
</organism>
<dbReference type="PANTHER" id="PTHR11014">
    <property type="entry name" value="PEPTIDASE M20 FAMILY MEMBER"/>
    <property type="match status" value="1"/>
</dbReference>
<dbReference type="EMBL" id="JAHWQX010000005">
    <property type="protein sequence ID" value="MBW3099165.1"/>
    <property type="molecule type" value="Genomic_DNA"/>
</dbReference>
<accession>A0ABS6WVP4</accession>
<name>A0ABS6WVP4_9HYPH</name>
<keyword evidence="1" id="KW-0378">Hydrolase</keyword>
<sequence>MTGSVGSSSALGKAPASLVSLRRALHRRPELSGAEAETAAHIAAHLAGLDPDRLLTGLGGHGVAAIFAASGAAAREGPTLLFRCELDGLPITEISDFDWRSERIGKGHLCGHDGHMAILCGLAAHFAAQRPARGRVILLFQPAEETGAGAADVLADPRFSEIKPDFAFALHNLPGLPLHAVGIRPGPFTFASEGLAIRLTGRTAHAAQPEQGCSPGQTLATLMQVLPELPRTLGHPEGQSLITLSHARLGEAAFGIAPGDAEIWLTIRAINDALQSQLLTAAEARARQAASAAGLGLHITRHENFAAGHNDPAASAIIEAAVDNLALQRATIDAPFRWSEDFGRFGAAAPSALFVLGAGEDHPGLHNPDYDFPDALLVSGVAMFSDIARQLCG</sequence>
<dbReference type="Proteomes" id="UP001430804">
    <property type="component" value="Unassembled WGS sequence"/>
</dbReference>
<keyword evidence="3" id="KW-1185">Reference proteome</keyword>
<reference evidence="2" key="1">
    <citation type="submission" date="2021-07" db="EMBL/GenBank/DDBJ databases">
        <title>Pseudohoeflea marina sp. nov. a polyhydroxyalcanoate-producing bacterium.</title>
        <authorList>
            <person name="Zheng W."/>
            <person name="Yu S."/>
            <person name="Huang Y."/>
        </authorList>
    </citation>
    <scope>NUCLEOTIDE SEQUENCE</scope>
    <source>
        <strain evidence="2">DP4N28-3</strain>
    </source>
</reference>
<dbReference type="InterPro" id="IPR002933">
    <property type="entry name" value="Peptidase_M20"/>
</dbReference>
<evidence type="ECO:0000313" key="3">
    <source>
        <dbReference type="Proteomes" id="UP001430804"/>
    </source>
</evidence>
<proteinExistence type="predicted"/>
<gene>
    <name evidence="2" type="ORF">KY465_17935</name>
</gene>
<comment type="caution">
    <text evidence="2">The sequence shown here is derived from an EMBL/GenBank/DDBJ whole genome shotgun (WGS) entry which is preliminary data.</text>
</comment>
<dbReference type="InterPro" id="IPR017439">
    <property type="entry name" value="Amidohydrolase"/>
</dbReference>
<protein>
    <submittedName>
        <fullName evidence="2">Amidohydrolase</fullName>
    </submittedName>
</protein>
<dbReference type="PANTHER" id="PTHR11014:SF169">
    <property type="entry name" value="CLAN MH, FAMILY M20, PEPTIDASE T-LIKE METALLOPEPTIDASE"/>
    <property type="match status" value="1"/>
</dbReference>
<evidence type="ECO:0000256" key="1">
    <source>
        <dbReference type="ARBA" id="ARBA00022801"/>
    </source>
</evidence>
<dbReference type="NCBIfam" id="TIGR01891">
    <property type="entry name" value="amidohydrolases"/>
    <property type="match status" value="1"/>
</dbReference>